<feature type="compositionally biased region" description="Polar residues" evidence="2">
    <location>
        <begin position="151"/>
        <end position="165"/>
    </location>
</feature>
<feature type="compositionally biased region" description="Pro residues" evidence="2">
    <location>
        <begin position="711"/>
        <end position="731"/>
    </location>
</feature>
<evidence type="ECO:0000256" key="1">
    <source>
        <dbReference type="SAM" id="Coils"/>
    </source>
</evidence>
<dbReference type="AlphaFoldDB" id="A0A0G4FDE7"/>
<dbReference type="VEuPathDB" id="CryptoDB:Cvel_16473"/>
<reference evidence="3" key="1">
    <citation type="submission" date="2014-11" db="EMBL/GenBank/DDBJ databases">
        <authorList>
            <person name="Otto D Thomas"/>
            <person name="Naeem Raeece"/>
        </authorList>
    </citation>
    <scope>NUCLEOTIDE SEQUENCE</scope>
</reference>
<keyword evidence="1" id="KW-0175">Coiled coil</keyword>
<feature type="region of interest" description="Disordered" evidence="2">
    <location>
        <begin position="699"/>
        <end position="873"/>
    </location>
</feature>
<evidence type="ECO:0000256" key="2">
    <source>
        <dbReference type="SAM" id="MobiDB-lite"/>
    </source>
</evidence>
<proteinExistence type="predicted"/>
<feature type="compositionally biased region" description="Low complexity" evidence="2">
    <location>
        <begin position="189"/>
        <end position="204"/>
    </location>
</feature>
<feature type="compositionally biased region" description="Basic and acidic residues" evidence="2">
    <location>
        <begin position="172"/>
        <end position="181"/>
    </location>
</feature>
<accession>A0A0G4FDE7</accession>
<dbReference type="EMBL" id="CDMZ01000298">
    <property type="protein sequence ID" value="CEM11264.1"/>
    <property type="molecule type" value="Genomic_DNA"/>
</dbReference>
<feature type="compositionally biased region" description="Basic and acidic residues" evidence="2">
    <location>
        <begin position="811"/>
        <end position="830"/>
    </location>
</feature>
<feature type="coiled-coil region" evidence="1">
    <location>
        <begin position="300"/>
        <end position="661"/>
    </location>
</feature>
<feature type="compositionally biased region" description="Basic and acidic residues" evidence="2">
    <location>
        <begin position="768"/>
        <end position="786"/>
    </location>
</feature>
<organism evidence="3">
    <name type="scientific">Chromera velia CCMP2878</name>
    <dbReference type="NCBI Taxonomy" id="1169474"/>
    <lineage>
        <taxon>Eukaryota</taxon>
        <taxon>Sar</taxon>
        <taxon>Alveolata</taxon>
        <taxon>Colpodellida</taxon>
        <taxon>Chromeraceae</taxon>
        <taxon>Chromera</taxon>
    </lineage>
</organism>
<name>A0A0G4FDE7_9ALVE</name>
<feature type="coiled-coil region" evidence="1">
    <location>
        <begin position="236"/>
        <end position="263"/>
    </location>
</feature>
<protein>
    <submittedName>
        <fullName evidence="3">Uncharacterized protein</fullName>
    </submittedName>
</protein>
<evidence type="ECO:0000313" key="3">
    <source>
        <dbReference type="EMBL" id="CEM11264.1"/>
    </source>
</evidence>
<sequence length="873" mass="98117">MQSTIEVVDALAHRIAREGGPGDEAGREREQMALSLPGAGGAGDPDSAAFSLSKLCEIQERELIGIKKQQGISSSLQRKFEEPELANYRTQDQSFSPIFVDAATWASASVLPGTSQRSPYEAPRDTKSLLKNQEPLFSHKALPGGWKPRQASGSLQSSRFNNSAEGASVLKGKFDFERDGEGDTGTNAPEEPQQQGRRPQFGDPVPVPTSLHTQLAAAREAQATFATQARQADSTNAVLRYQLRHAKEKIRELQAQLGKEREHLLVELDRERAAAATLGEAWGQQAGEWRFEAVRQRMDKKRAQAERDEAMQALERERSLATSMVAALKAELQKERSTEKKKQEDLFELKRSLRNAEDKKMEAESMREKVREVAENDVIEARTAVEAWREEAARREKEKDALLTSTELRLLEEKMRLREQCDEEKRKREGVERELEALKAEKERLEAELEAERVQKDSTKKSGLLTNDALLQTRQKLEKAEEEKAALQERVNTLLAEQKALGEALEGNATTVLEIESLKRIVRQMEDHVTEAVRQREEAMMSAEDQLTRVKAELEMLRLKVQDTKAKAEDLQGSAQAVEADRLAKSKVLEERLQAQKNLEEVATDLDQEISNARKELNHWRAQLRFFQDTLKDQNRQKETIQQLAEEMDRLEEGHKQRLDDICRRMAALIHRIPDNMSQKQELNNLALAVQLAAKSARAKQRVSGGTAHPVPAPPQTAHPEVNPPQANPEPPSERPSTSDAPPERAPSRTNSPRKKGRGKEVDDDDDLRSIRSGRTEDGGKPERNPSRATTPKRSKLSFVVPKEGGEEILPPERSEEQKMSLKSAEDRKRPVFAKLLAKSPKRESEKRDTVTSEQLSAVSGLRPDSPSNTSQR</sequence>
<feature type="compositionally biased region" description="Basic and acidic residues" evidence="2">
    <location>
        <begin position="841"/>
        <end position="851"/>
    </location>
</feature>
<gene>
    <name evidence="3" type="ORF">Cvel_16473</name>
</gene>
<feature type="region of interest" description="Disordered" evidence="2">
    <location>
        <begin position="138"/>
        <end position="209"/>
    </location>
</feature>